<evidence type="ECO:0000256" key="5">
    <source>
        <dbReference type="ARBA" id="ARBA00023136"/>
    </source>
</evidence>
<feature type="transmembrane region" description="Helical" evidence="8">
    <location>
        <begin position="225"/>
        <end position="247"/>
    </location>
</feature>
<dbReference type="PANTHER" id="PTHR24237">
    <property type="entry name" value="G-PROTEIN COUPLED RECEPTOR"/>
    <property type="match status" value="1"/>
</dbReference>
<feature type="transmembrane region" description="Helical" evidence="8">
    <location>
        <begin position="176"/>
        <end position="204"/>
    </location>
</feature>
<dbReference type="GO" id="GO:0004930">
    <property type="term" value="F:G protein-coupled receptor activity"/>
    <property type="evidence" value="ECO:0007669"/>
    <property type="project" value="UniProtKB-KW"/>
</dbReference>
<evidence type="ECO:0000256" key="2">
    <source>
        <dbReference type="ARBA" id="ARBA00022692"/>
    </source>
</evidence>
<dbReference type="PANTHER" id="PTHR24237:SF35">
    <property type="entry name" value="G-PROTEIN COUPLED RECEPTOR 141-RELATED"/>
    <property type="match status" value="1"/>
</dbReference>
<keyword evidence="5 8" id="KW-0472">Membrane</keyword>
<keyword evidence="4" id="KW-0297">G-protein coupled receptor</keyword>
<dbReference type="GO" id="GO:0016020">
    <property type="term" value="C:membrane"/>
    <property type="evidence" value="ECO:0007669"/>
    <property type="project" value="UniProtKB-SubCell"/>
</dbReference>
<dbReference type="InterPro" id="IPR047160">
    <property type="entry name" value="GP183-like"/>
</dbReference>
<sequence>MAVNNTNNTINNNTIGFRASLLVIYTVTMLGGTLGIFFMVRFLRRSKNKLSITTTSIINLVLSHGFFLLTVPFRIDYYASNTWRYAFAFCKLVSISIHTHLYISFFFYVAILVVRLLPFLPTRDFYRPLTAFVGSAAVWFVFTITIFPPLWLEYGKTERYNKTKCFEFQAEIKNHVALNITISTVVIFISTVMVVIQVVFLTRVVRSNPGNLFSQQEFRAQLKNLTFLTFMVVCFLPYHVYRIYYVLHVSGNNSRHNEIYLSLTTLCCLDLLTFLAI</sequence>
<dbReference type="EMBL" id="JAFJMO010000004">
    <property type="protein sequence ID" value="KAJ8279458.1"/>
    <property type="molecule type" value="Genomic_DNA"/>
</dbReference>
<evidence type="ECO:0000256" key="3">
    <source>
        <dbReference type="ARBA" id="ARBA00022989"/>
    </source>
</evidence>
<evidence type="ECO:0000313" key="11">
    <source>
        <dbReference type="Proteomes" id="UP001152803"/>
    </source>
</evidence>
<gene>
    <name evidence="10" type="ORF">COCON_G00065240</name>
</gene>
<dbReference type="GO" id="GO:0008142">
    <property type="term" value="F:oxysterol binding"/>
    <property type="evidence" value="ECO:0007669"/>
    <property type="project" value="InterPro"/>
</dbReference>
<feature type="transmembrane region" description="Helical" evidence="8">
    <location>
        <begin position="259"/>
        <end position="276"/>
    </location>
</feature>
<dbReference type="AlphaFoldDB" id="A0A9Q1DS39"/>
<dbReference type="InterPro" id="IPR000276">
    <property type="entry name" value="GPCR_Rhodpsn"/>
</dbReference>
<dbReference type="PRINTS" id="PR01157">
    <property type="entry name" value="P2YPURNOCPTR"/>
</dbReference>
<feature type="transmembrane region" description="Helical" evidence="8">
    <location>
        <begin position="52"/>
        <end position="75"/>
    </location>
</feature>
<evidence type="ECO:0000256" key="1">
    <source>
        <dbReference type="ARBA" id="ARBA00004141"/>
    </source>
</evidence>
<feature type="transmembrane region" description="Helical" evidence="8">
    <location>
        <begin position="20"/>
        <end position="40"/>
    </location>
</feature>
<proteinExistence type="predicted"/>
<dbReference type="Proteomes" id="UP001152803">
    <property type="component" value="Unassembled WGS sequence"/>
</dbReference>
<feature type="transmembrane region" description="Helical" evidence="8">
    <location>
        <begin position="129"/>
        <end position="151"/>
    </location>
</feature>
<dbReference type="InterPro" id="IPR017452">
    <property type="entry name" value="GPCR_Rhodpsn_7TM"/>
</dbReference>
<dbReference type="Pfam" id="PF00001">
    <property type="entry name" value="7tm_1"/>
    <property type="match status" value="1"/>
</dbReference>
<protein>
    <recommendedName>
        <fullName evidence="9">G-protein coupled receptors family 1 profile domain-containing protein</fullName>
    </recommendedName>
</protein>
<feature type="transmembrane region" description="Helical" evidence="8">
    <location>
        <begin position="95"/>
        <end position="117"/>
    </location>
</feature>
<evidence type="ECO:0000256" key="7">
    <source>
        <dbReference type="ARBA" id="ARBA00023224"/>
    </source>
</evidence>
<dbReference type="OrthoDB" id="9947118at2759"/>
<evidence type="ECO:0000256" key="6">
    <source>
        <dbReference type="ARBA" id="ARBA00023170"/>
    </source>
</evidence>
<reference evidence="10" key="1">
    <citation type="journal article" date="2023" name="Science">
        <title>Genome structures resolve the early diversification of teleost fishes.</title>
        <authorList>
            <person name="Parey E."/>
            <person name="Louis A."/>
            <person name="Montfort J."/>
            <person name="Bouchez O."/>
            <person name="Roques C."/>
            <person name="Iampietro C."/>
            <person name="Lluch J."/>
            <person name="Castinel A."/>
            <person name="Donnadieu C."/>
            <person name="Desvignes T."/>
            <person name="Floi Bucao C."/>
            <person name="Jouanno E."/>
            <person name="Wen M."/>
            <person name="Mejri S."/>
            <person name="Dirks R."/>
            <person name="Jansen H."/>
            <person name="Henkel C."/>
            <person name="Chen W.J."/>
            <person name="Zahm M."/>
            <person name="Cabau C."/>
            <person name="Klopp C."/>
            <person name="Thompson A.W."/>
            <person name="Robinson-Rechavi M."/>
            <person name="Braasch I."/>
            <person name="Lecointre G."/>
            <person name="Bobe J."/>
            <person name="Postlethwait J.H."/>
            <person name="Berthelot C."/>
            <person name="Roest Crollius H."/>
            <person name="Guiguen Y."/>
        </authorList>
    </citation>
    <scope>NUCLEOTIDE SEQUENCE</scope>
    <source>
        <strain evidence="10">Concon-B</strain>
    </source>
</reference>
<feature type="domain" description="G-protein coupled receptors family 1 profile" evidence="9">
    <location>
        <begin position="35"/>
        <end position="277"/>
    </location>
</feature>
<comment type="subcellular location">
    <subcellularLocation>
        <location evidence="1">Membrane</location>
        <topology evidence="1">Multi-pass membrane protein</topology>
    </subcellularLocation>
</comment>
<evidence type="ECO:0000256" key="8">
    <source>
        <dbReference type="SAM" id="Phobius"/>
    </source>
</evidence>
<dbReference type="PROSITE" id="PS50262">
    <property type="entry name" value="G_PROTEIN_RECEP_F1_2"/>
    <property type="match status" value="1"/>
</dbReference>
<organism evidence="10 11">
    <name type="scientific">Conger conger</name>
    <name type="common">Conger eel</name>
    <name type="synonym">Muraena conger</name>
    <dbReference type="NCBI Taxonomy" id="82655"/>
    <lineage>
        <taxon>Eukaryota</taxon>
        <taxon>Metazoa</taxon>
        <taxon>Chordata</taxon>
        <taxon>Craniata</taxon>
        <taxon>Vertebrata</taxon>
        <taxon>Euteleostomi</taxon>
        <taxon>Actinopterygii</taxon>
        <taxon>Neopterygii</taxon>
        <taxon>Teleostei</taxon>
        <taxon>Anguilliformes</taxon>
        <taxon>Congridae</taxon>
        <taxon>Conger</taxon>
    </lineage>
</organism>
<accession>A0A9Q1DS39</accession>
<keyword evidence="7" id="KW-0807">Transducer</keyword>
<keyword evidence="11" id="KW-1185">Reference proteome</keyword>
<evidence type="ECO:0000313" key="10">
    <source>
        <dbReference type="EMBL" id="KAJ8279458.1"/>
    </source>
</evidence>
<keyword evidence="3 8" id="KW-1133">Transmembrane helix</keyword>
<dbReference type="Gene3D" id="1.20.1070.10">
    <property type="entry name" value="Rhodopsin 7-helix transmembrane proteins"/>
    <property type="match status" value="1"/>
</dbReference>
<dbReference type="SUPFAM" id="SSF81321">
    <property type="entry name" value="Family A G protein-coupled receptor-like"/>
    <property type="match status" value="1"/>
</dbReference>
<keyword evidence="2 8" id="KW-0812">Transmembrane</keyword>
<evidence type="ECO:0000256" key="4">
    <source>
        <dbReference type="ARBA" id="ARBA00023040"/>
    </source>
</evidence>
<name>A0A9Q1DS39_CONCO</name>
<keyword evidence="6" id="KW-0675">Receptor</keyword>
<comment type="caution">
    <text evidence="10">The sequence shown here is derived from an EMBL/GenBank/DDBJ whole genome shotgun (WGS) entry which is preliminary data.</text>
</comment>
<evidence type="ECO:0000259" key="9">
    <source>
        <dbReference type="PROSITE" id="PS50262"/>
    </source>
</evidence>